<dbReference type="Gene3D" id="3.40.50.300">
    <property type="entry name" value="P-loop containing nucleotide triphosphate hydrolases"/>
    <property type="match status" value="1"/>
</dbReference>
<dbReference type="FunFam" id="3.40.50.300:FF:000134">
    <property type="entry name" value="Iron-enterobactin ABC transporter ATP-binding protein"/>
    <property type="match status" value="1"/>
</dbReference>
<name>A0A128EB59_9BACT</name>
<evidence type="ECO:0000256" key="2">
    <source>
        <dbReference type="ARBA" id="ARBA00022448"/>
    </source>
</evidence>
<keyword evidence="4 6" id="KW-0067">ATP-binding</keyword>
<dbReference type="OrthoDB" id="9806726at2"/>
<dbReference type="InterPro" id="IPR003439">
    <property type="entry name" value="ABC_transporter-like_ATP-bd"/>
</dbReference>
<dbReference type="PANTHER" id="PTHR42734">
    <property type="entry name" value="METAL TRANSPORT SYSTEM ATP-BINDING PROTEIN TM_0124-RELATED"/>
    <property type="match status" value="1"/>
</dbReference>
<evidence type="ECO:0000313" key="6">
    <source>
        <dbReference type="EMBL" id="CZE46185.1"/>
    </source>
</evidence>
<feature type="domain" description="ABC transporter" evidence="5">
    <location>
        <begin position="4"/>
        <end position="235"/>
    </location>
</feature>
<dbReference type="GO" id="GO:0016887">
    <property type="term" value="F:ATP hydrolysis activity"/>
    <property type="evidence" value="ECO:0007669"/>
    <property type="project" value="InterPro"/>
</dbReference>
<keyword evidence="2" id="KW-0813">Transport</keyword>
<dbReference type="GO" id="GO:0005524">
    <property type="term" value="F:ATP binding"/>
    <property type="evidence" value="ECO:0007669"/>
    <property type="project" value="UniProtKB-KW"/>
</dbReference>
<dbReference type="Proteomes" id="UP000069632">
    <property type="component" value="Unassembled WGS sequence"/>
</dbReference>
<dbReference type="EMBL" id="FIZP01000001">
    <property type="protein sequence ID" value="CZE46185.1"/>
    <property type="molecule type" value="Genomic_DNA"/>
</dbReference>
<dbReference type="AlphaFoldDB" id="A0A128EB59"/>
<dbReference type="InterPro" id="IPR027417">
    <property type="entry name" value="P-loop_NTPase"/>
</dbReference>
<evidence type="ECO:0000256" key="4">
    <source>
        <dbReference type="ARBA" id="ARBA00022840"/>
    </source>
</evidence>
<keyword evidence="7" id="KW-1185">Reference proteome</keyword>
<dbReference type="InterPro" id="IPR003593">
    <property type="entry name" value="AAA+_ATPase"/>
</dbReference>
<dbReference type="InterPro" id="IPR050153">
    <property type="entry name" value="Metal_Ion_Import_ABC"/>
</dbReference>
<gene>
    <name evidence="6" type="ORF">ERS672216_00239</name>
</gene>
<protein>
    <submittedName>
        <fullName evidence="6">ABC transporter ATP-binding protein</fullName>
    </submittedName>
</protein>
<evidence type="ECO:0000259" key="5">
    <source>
        <dbReference type="PROSITE" id="PS50893"/>
    </source>
</evidence>
<reference evidence="6 7" key="1">
    <citation type="submission" date="2016-02" db="EMBL/GenBank/DDBJ databases">
        <authorList>
            <consortium name="Pathogen Informatics"/>
        </authorList>
    </citation>
    <scope>NUCLEOTIDE SEQUENCE [LARGE SCALE GENOMIC DNA]</scope>
    <source>
        <strain evidence="6 7">RC20</strain>
    </source>
</reference>
<sequence>MSEISVENLNFGYDENLVLKDINFEYKKSDFLSIIGPNGGGKSTLLKLLLGILTPHSGSIKVYGKNPTEISSSLGYVPQHIPLNLSFPISVLEVVLMGQIGKKLFGFYDKADKEKAMNALELVGMQEFKNRRISALSGGQRQRIYIARALCSDAKILLLDEPTASIDVRGQAEIYELLKELNFKGTGVIMISHDTNIAINFATKIAYINKTLVMHDIDNRKKDDFLSHFLKEHNSHFCDVELVLKECSCKK</sequence>
<dbReference type="Pfam" id="PF00005">
    <property type="entry name" value="ABC_tran"/>
    <property type="match status" value="1"/>
</dbReference>
<dbReference type="PANTHER" id="PTHR42734:SF17">
    <property type="entry name" value="METAL TRANSPORT SYSTEM ATP-BINDING PROTEIN TM_0124-RELATED"/>
    <property type="match status" value="1"/>
</dbReference>
<proteinExistence type="inferred from homology"/>
<dbReference type="SMART" id="SM00382">
    <property type="entry name" value="AAA"/>
    <property type="match status" value="1"/>
</dbReference>
<dbReference type="CDD" id="cd03235">
    <property type="entry name" value="ABC_Metallic_Cations"/>
    <property type="match status" value="1"/>
</dbReference>
<dbReference type="RefSeq" id="WP_075539903.1">
    <property type="nucleotide sequence ID" value="NZ_CP053844.1"/>
</dbReference>
<dbReference type="PROSITE" id="PS50893">
    <property type="entry name" value="ABC_TRANSPORTER_2"/>
    <property type="match status" value="1"/>
</dbReference>
<keyword evidence="3" id="KW-0547">Nucleotide-binding</keyword>
<dbReference type="SUPFAM" id="SSF52540">
    <property type="entry name" value="P-loop containing nucleoside triphosphate hydrolases"/>
    <property type="match status" value="1"/>
</dbReference>
<organism evidence="6 7">
    <name type="scientific">Campylobacter geochelonis</name>
    <dbReference type="NCBI Taxonomy" id="1780362"/>
    <lineage>
        <taxon>Bacteria</taxon>
        <taxon>Pseudomonadati</taxon>
        <taxon>Campylobacterota</taxon>
        <taxon>Epsilonproteobacteria</taxon>
        <taxon>Campylobacterales</taxon>
        <taxon>Campylobacteraceae</taxon>
        <taxon>Campylobacter</taxon>
    </lineage>
</organism>
<accession>A0A128EB59</accession>
<evidence type="ECO:0000256" key="1">
    <source>
        <dbReference type="ARBA" id="ARBA00005417"/>
    </source>
</evidence>
<evidence type="ECO:0000256" key="3">
    <source>
        <dbReference type="ARBA" id="ARBA00022741"/>
    </source>
</evidence>
<comment type="similarity">
    <text evidence="1">Belongs to the ABC transporter superfamily.</text>
</comment>
<evidence type="ECO:0000313" key="7">
    <source>
        <dbReference type="Proteomes" id="UP000069632"/>
    </source>
</evidence>